<dbReference type="InterPro" id="IPR027417">
    <property type="entry name" value="P-loop_NTPase"/>
</dbReference>
<organism evidence="4 5">
    <name type="scientific">Morchella conica CCBAS932</name>
    <dbReference type="NCBI Taxonomy" id="1392247"/>
    <lineage>
        <taxon>Eukaryota</taxon>
        <taxon>Fungi</taxon>
        <taxon>Dikarya</taxon>
        <taxon>Ascomycota</taxon>
        <taxon>Pezizomycotina</taxon>
        <taxon>Pezizomycetes</taxon>
        <taxon>Pezizales</taxon>
        <taxon>Morchellaceae</taxon>
        <taxon>Morchella</taxon>
    </lineage>
</organism>
<dbReference type="InParanoid" id="A0A3N4KBH8"/>
<evidence type="ECO:0000313" key="4">
    <source>
        <dbReference type="EMBL" id="RPB06818.1"/>
    </source>
</evidence>
<dbReference type="AlphaFoldDB" id="A0A3N4KBH8"/>
<dbReference type="Pfam" id="PF05049">
    <property type="entry name" value="IIGP"/>
    <property type="match status" value="2"/>
</dbReference>
<dbReference type="InterPro" id="IPR007743">
    <property type="entry name" value="Immunity-related_GTPase-like"/>
</dbReference>
<evidence type="ECO:0000313" key="5">
    <source>
        <dbReference type="Proteomes" id="UP000277580"/>
    </source>
</evidence>
<evidence type="ECO:0000259" key="3">
    <source>
        <dbReference type="PROSITE" id="PS51716"/>
    </source>
</evidence>
<feature type="domain" description="IRG-type G" evidence="3">
    <location>
        <begin position="355"/>
        <end position="557"/>
    </location>
</feature>
<accession>A0A3N4KBH8</accession>
<sequence length="605" mass="70110">MGIANLERKLEDERQKLQKEEEEEEEERIREKIEEEHYEAIATRKREEEEADRAAEREFGPRRWPTREEFQRAMRSAQYDRSHFHFAIVGKAGCGKSSLINAFRNLRNKDHGAAQAGTRETTLRIGRYPDPGTNPPREWIVWFDVPGAGTQLISDQDYFLKQGLYVFDLIILAIGDRFEKVDGQILEDCARFKVPTFIVRSKADMHILNSMKEFDDCGRIKDNPELFWRCRDTFVSDSQETVSDGLVKQNLPDQGVYIVSRDVLRCTYNSALKRRELRDSSKPDMLEIHERQLVNDLLAAAAERRCGTRQKEAIEERNREQAMHIEAQERFGGPLRWPTREEFQETLRRTQYDRSRFHFAIVGRAGSGKSSLINAFRNLGNKDAGASKTGTTETTLEIGRYPDPGIEPPRQWMVWFDVPGAGTQRIPHQDYFVNQGLYVFDLIILAIGDRFEEIDARIIEDCARFKIPAFIVRSKADMHISNSMQEYGDYAPITDNPSRPLYRTCQDTFVNESQQTVTEGLARQNLPDQTVYVVSRDVLRRTYNSALHRDLEYRLPDWAQLDSTGVIHERHLVKEVLTAAAERRCETDILSVTQVCTRPDSWIYI</sequence>
<name>A0A3N4KBH8_9PEZI</name>
<feature type="domain" description="IRG-type G" evidence="3">
    <location>
        <begin position="82"/>
        <end position="284"/>
    </location>
</feature>
<dbReference type="PROSITE" id="PS51716">
    <property type="entry name" value="G_IRG"/>
    <property type="match status" value="2"/>
</dbReference>
<dbReference type="GO" id="GO:0005525">
    <property type="term" value="F:GTP binding"/>
    <property type="evidence" value="ECO:0007669"/>
    <property type="project" value="InterPro"/>
</dbReference>
<protein>
    <recommendedName>
        <fullName evidence="3">IRG-type G domain-containing protein</fullName>
    </recommendedName>
</protein>
<proteinExistence type="inferred from homology"/>
<comment type="similarity">
    <text evidence="1">Belongs to the TRAFAC class dynamin-like GTPase superfamily. IRG family.</text>
</comment>
<keyword evidence="5" id="KW-1185">Reference proteome</keyword>
<evidence type="ECO:0000256" key="2">
    <source>
        <dbReference type="SAM" id="MobiDB-lite"/>
    </source>
</evidence>
<dbReference type="Gene3D" id="3.40.50.300">
    <property type="entry name" value="P-loop containing nucleotide triphosphate hydrolases"/>
    <property type="match status" value="2"/>
</dbReference>
<feature type="compositionally biased region" description="Basic and acidic residues" evidence="2">
    <location>
        <begin position="1"/>
        <end position="19"/>
    </location>
</feature>
<dbReference type="PANTHER" id="PTHR14143:SF1">
    <property type="entry name" value="IRG-TYPE G DOMAIN-CONTAINING PROTEIN"/>
    <property type="match status" value="1"/>
</dbReference>
<dbReference type="InterPro" id="IPR030385">
    <property type="entry name" value="G_IRG_dom"/>
</dbReference>
<dbReference type="Proteomes" id="UP000277580">
    <property type="component" value="Unassembled WGS sequence"/>
</dbReference>
<reference evidence="4 5" key="1">
    <citation type="journal article" date="2018" name="Nat. Ecol. Evol.">
        <title>Pezizomycetes genomes reveal the molecular basis of ectomycorrhizal truffle lifestyle.</title>
        <authorList>
            <person name="Murat C."/>
            <person name="Payen T."/>
            <person name="Noel B."/>
            <person name="Kuo A."/>
            <person name="Morin E."/>
            <person name="Chen J."/>
            <person name="Kohler A."/>
            <person name="Krizsan K."/>
            <person name="Balestrini R."/>
            <person name="Da Silva C."/>
            <person name="Montanini B."/>
            <person name="Hainaut M."/>
            <person name="Levati E."/>
            <person name="Barry K.W."/>
            <person name="Belfiori B."/>
            <person name="Cichocki N."/>
            <person name="Clum A."/>
            <person name="Dockter R.B."/>
            <person name="Fauchery L."/>
            <person name="Guy J."/>
            <person name="Iotti M."/>
            <person name="Le Tacon F."/>
            <person name="Lindquist E.A."/>
            <person name="Lipzen A."/>
            <person name="Malagnac F."/>
            <person name="Mello A."/>
            <person name="Molinier V."/>
            <person name="Miyauchi S."/>
            <person name="Poulain J."/>
            <person name="Riccioni C."/>
            <person name="Rubini A."/>
            <person name="Sitrit Y."/>
            <person name="Splivallo R."/>
            <person name="Traeger S."/>
            <person name="Wang M."/>
            <person name="Zifcakova L."/>
            <person name="Wipf D."/>
            <person name="Zambonelli A."/>
            <person name="Paolocci F."/>
            <person name="Nowrousian M."/>
            <person name="Ottonello S."/>
            <person name="Baldrian P."/>
            <person name="Spatafora J.W."/>
            <person name="Henrissat B."/>
            <person name="Nagy L.G."/>
            <person name="Aury J.M."/>
            <person name="Wincker P."/>
            <person name="Grigoriev I.V."/>
            <person name="Bonfante P."/>
            <person name="Martin F.M."/>
        </authorList>
    </citation>
    <scope>NUCLEOTIDE SEQUENCE [LARGE SCALE GENOMIC DNA]</scope>
    <source>
        <strain evidence="4 5">CCBAS932</strain>
    </source>
</reference>
<dbReference type="STRING" id="1392247.A0A3N4KBH8"/>
<feature type="region of interest" description="Disordered" evidence="2">
    <location>
        <begin position="1"/>
        <end position="31"/>
    </location>
</feature>
<dbReference type="PANTHER" id="PTHR14143">
    <property type="entry name" value="INTERFERON-INDUCIBLE GTPASE FAMILY MEMBER"/>
    <property type="match status" value="1"/>
</dbReference>
<dbReference type="OrthoDB" id="422720at2759"/>
<dbReference type="GO" id="GO:0016020">
    <property type="term" value="C:membrane"/>
    <property type="evidence" value="ECO:0007669"/>
    <property type="project" value="InterPro"/>
</dbReference>
<dbReference type="EMBL" id="ML119216">
    <property type="protein sequence ID" value="RPB06818.1"/>
    <property type="molecule type" value="Genomic_DNA"/>
</dbReference>
<evidence type="ECO:0000256" key="1">
    <source>
        <dbReference type="ARBA" id="ARBA00005429"/>
    </source>
</evidence>
<gene>
    <name evidence="4" type="ORF">P167DRAFT_496801</name>
</gene>
<dbReference type="SUPFAM" id="SSF52540">
    <property type="entry name" value="P-loop containing nucleoside triphosphate hydrolases"/>
    <property type="match status" value="2"/>
</dbReference>